<organism evidence="1 2">
    <name type="scientific">Picrophilus torridus (strain ATCC 700027 / DSM 9790 / JCM 10055 / NBRC 100828 / KAW 2/3)</name>
    <dbReference type="NCBI Taxonomy" id="1122961"/>
    <lineage>
        <taxon>Archaea</taxon>
        <taxon>Methanobacteriati</taxon>
        <taxon>Thermoplasmatota</taxon>
        <taxon>Thermoplasmata</taxon>
        <taxon>Thermoplasmatales</taxon>
        <taxon>Picrophilaceae</taxon>
        <taxon>Picrophilus</taxon>
    </lineage>
</organism>
<dbReference type="EMBL" id="FWYE01000004">
    <property type="protein sequence ID" value="SMD31422.1"/>
    <property type="molecule type" value="Genomic_DNA"/>
</dbReference>
<dbReference type="AlphaFoldDB" id="A0A8G2L7S6"/>
<dbReference type="RefSeq" id="WP_084273111.1">
    <property type="nucleotide sequence ID" value="NZ_FWYE01000004.1"/>
</dbReference>
<dbReference type="Proteomes" id="UP000192315">
    <property type="component" value="Unassembled WGS sequence"/>
</dbReference>
<gene>
    <name evidence="1" type="ORF">SAMN02745355_1360</name>
</gene>
<reference evidence="1 2" key="1">
    <citation type="submission" date="2017-04" db="EMBL/GenBank/DDBJ databases">
        <authorList>
            <person name="Varghese N."/>
            <person name="Submissions S."/>
        </authorList>
    </citation>
    <scope>NUCLEOTIDE SEQUENCE [LARGE SCALE GENOMIC DNA]</scope>
    <source>
        <strain evidence="1 2">DSM 9789</strain>
    </source>
</reference>
<protein>
    <submittedName>
        <fullName evidence="1">Uncharacterized protein</fullName>
    </submittedName>
</protein>
<evidence type="ECO:0000313" key="1">
    <source>
        <dbReference type="EMBL" id="SMD31422.1"/>
    </source>
</evidence>
<keyword evidence="2" id="KW-1185">Reference proteome</keyword>
<proteinExistence type="predicted"/>
<name>A0A8G2L7S6_PICTO</name>
<comment type="caution">
    <text evidence="1">The sequence shown here is derived from an EMBL/GenBank/DDBJ whole genome shotgun (WGS) entry which is preliminary data.</text>
</comment>
<sequence length="370" mass="42116">MITCKASKEDLIDFVNNYILPLKKISYKLVSYGNYLRRELSGESIVSINDNLKKLVLGGINQSGVLQNSLSEFYKKYFGIGLTKNDINRYINSNGNFEIQKNIKISSDINGLDIDDPYKKYISMFYIIKNIDSDCNIIITKASSKGFNLNYMDENLNDNFYLGLVNNPNNVLALIKDFYNASLKILPTYNGYSMFLRSITNIPKDYAFEAYKGLKNNLNSLSGILDLEIKPIINLNIEYIEFIFTQKDGLSDNILKLIGDIFKLSNFMHENSGDLFEGIKSEFEIYLSNSYNSLNGIIDDNAKKVLKTSETRLNVDSNGFIDSYNLDFPNMHISEVLKSISPLAFSGCILIHKDYNSIHIRNNLYGVINL</sequence>
<accession>A0A8G2L7S6</accession>
<evidence type="ECO:0000313" key="2">
    <source>
        <dbReference type="Proteomes" id="UP000192315"/>
    </source>
</evidence>